<feature type="active site" description="Proton donor" evidence="5">
    <location>
        <position position="501"/>
    </location>
</feature>
<keyword evidence="4 6" id="KW-0274">FAD</keyword>
<dbReference type="Pfam" id="PF05199">
    <property type="entry name" value="GMC_oxred_C"/>
    <property type="match status" value="1"/>
</dbReference>
<comment type="caution">
    <text evidence="10">The sequence shown here is derived from an EMBL/GenBank/DDBJ whole genome shotgun (WGS) entry which is preliminary data.</text>
</comment>
<feature type="active site" description="Proton acceptor" evidence="5">
    <location>
        <position position="545"/>
    </location>
</feature>
<evidence type="ECO:0000256" key="2">
    <source>
        <dbReference type="ARBA" id="ARBA00010790"/>
    </source>
</evidence>
<dbReference type="PIRSF" id="PIRSF000137">
    <property type="entry name" value="Alcohol_oxidase"/>
    <property type="match status" value="1"/>
</dbReference>
<keyword evidence="7" id="KW-0812">Transmembrane</keyword>
<keyword evidence="7" id="KW-0472">Membrane</keyword>
<dbReference type="PANTHER" id="PTHR11552:SF147">
    <property type="entry name" value="CHOLINE DEHYDROGENASE, MITOCHONDRIAL"/>
    <property type="match status" value="1"/>
</dbReference>
<evidence type="ECO:0000313" key="11">
    <source>
        <dbReference type="Proteomes" id="UP000663874"/>
    </source>
</evidence>
<dbReference type="AlphaFoldDB" id="A0A819QMB6"/>
<evidence type="ECO:0000256" key="1">
    <source>
        <dbReference type="ARBA" id="ARBA00001974"/>
    </source>
</evidence>
<dbReference type="GO" id="GO:0050660">
    <property type="term" value="F:flavin adenine dinucleotide binding"/>
    <property type="evidence" value="ECO:0007669"/>
    <property type="project" value="InterPro"/>
</dbReference>
<dbReference type="InterPro" id="IPR036188">
    <property type="entry name" value="FAD/NAD-bd_sf"/>
</dbReference>
<dbReference type="InterPro" id="IPR012132">
    <property type="entry name" value="GMC_OxRdtase"/>
</dbReference>
<proteinExistence type="inferred from homology"/>
<feature type="binding site" evidence="6">
    <location>
        <begin position="99"/>
        <end position="102"/>
    </location>
    <ligand>
        <name>FAD</name>
        <dbReference type="ChEBI" id="CHEBI:57692"/>
    </ligand>
</feature>
<accession>A0A819QMB6</accession>
<dbReference type="InterPro" id="IPR007867">
    <property type="entry name" value="GMC_OxRtase_C"/>
</dbReference>
<feature type="domain" description="Glucose-methanol-choline oxidoreductase C-terminal" evidence="9">
    <location>
        <begin position="417"/>
        <end position="554"/>
    </location>
</feature>
<dbReference type="InterPro" id="IPR000172">
    <property type="entry name" value="GMC_OxRdtase_N"/>
</dbReference>
<evidence type="ECO:0000256" key="3">
    <source>
        <dbReference type="ARBA" id="ARBA00022630"/>
    </source>
</evidence>
<evidence type="ECO:0000256" key="7">
    <source>
        <dbReference type="SAM" id="Phobius"/>
    </source>
</evidence>
<reference evidence="10" key="1">
    <citation type="submission" date="2021-02" db="EMBL/GenBank/DDBJ databases">
        <authorList>
            <person name="Nowell W R."/>
        </authorList>
    </citation>
    <scope>NUCLEOTIDE SEQUENCE</scope>
</reference>
<comment type="cofactor">
    <cofactor evidence="1 6">
        <name>FAD</name>
        <dbReference type="ChEBI" id="CHEBI:57692"/>
    </cofactor>
</comment>
<dbReference type="GO" id="GO:0016614">
    <property type="term" value="F:oxidoreductase activity, acting on CH-OH group of donors"/>
    <property type="evidence" value="ECO:0007669"/>
    <property type="project" value="InterPro"/>
</dbReference>
<feature type="transmembrane region" description="Helical" evidence="7">
    <location>
        <begin position="271"/>
        <end position="291"/>
    </location>
</feature>
<evidence type="ECO:0000256" key="6">
    <source>
        <dbReference type="PIRSR" id="PIRSR000137-2"/>
    </source>
</evidence>
<dbReference type="Pfam" id="PF00732">
    <property type="entry name" value="GMC_oxred_N"/>
    <property type="match status" value="1"/>
</dbReference>
<dbReference type="Proteomes" id="UP000663874">
    <property type="component" value="Unassembled WGS sequence"/>
</dbReference>
<evidence type="ECO:0000256" key="4">
    <source>
        <dbReference type="ARBA" id="ARBA00022827"/>
    </source>
</evidence>
<evidence type="ECO:0000313" key="10">
    <source>
        <dbReference type="EMBL" id="CAF4033330.1"/>
    </source>
</evidence>
<evidence type="ECO:0000256" key="5">
    <source>
        <dbReference type="PIRSR" id="PIRSR000137-1"/>
    </source>
</evidence>
<name>A0A819QMB6_9BILA</name>
<feature type="domain" description="Glucose-methanol-choline oxidoreductase N-terminal" evidence="8">
    <location>
        <begin position="11"/>
        <end position="277"/>
    </location>
</feature>
<dbReference type="PANTHER" id="PTHR11552">
    <property type="entry name" value="GLUCOSE-METHANOL-CHOLINE GMC OXIDOREDUCTASE"/>
    <property type="match status" value="1"/>
</dbReference>
<dbReference type="Gene3D" id="3.50.50.60">
    <property type="entry name" value="FAD/NAD(P)-binding domain"/>
    <property type="match status" value="2"/>
</dbReference>
<keyword evidence="7" id="KW-1133">Transmembrane helix</keyword>
<comment type="similarity">
    <text evidence="2">Belongs to the GMC oxidoreductase family.</text>
</comment>
<evidence type="ECO:0000259" key="8">
    <source>
        <dbReference type="Pfam" id="PF00732"/>
    </source>
</evidence>
<dbReference type="EMBL" id="CAJOBE010007336">
    <property type="protein sequence ID" value="CAF4033330.1"/>
    <property type="molecule type" value="Genomic_DNA"/>
</dbReference>
<gene>
    <name evidence="10" type="ORF">FNK824_LOCUS27768</name>
</gene>
<evidence type="ECO:0000259" key="9">
    <source>
        <dbReference type="Pfam" id="PF05199"/>
    </source>
</evidence>
<keyword evidence="3" id="KW-0285">Flavoprotein</keyword>
<dbReference type="Gene3D" id="3.30.560.10">
    <property type="entry name" value="Glucose Oxidase, domain 3"/>
    <property type="match status" value="1"/>
</dbReference>
<organism evidence="10 11">
    <name type="scientific">Rotaria sordida</name>
    <dbReference type="NCBI Taxonomy" id="392033"/>
    <lineage>
        <taxon>Eukaryota</taxon>
        <taxon>Metazoa</taxon>
        <taxon>Spiralia</taxon>
        <taxon>Gnathifera</taxon>
        <taxon>Rotifera</taxon>
        <taxon>Eurotatoria</taxon>
        <taxon>Bdelloidea</taxon>
        <taxon>Philodinida</taxon>
        <taxon>Philodinidae</taxon>
        <taxon>Rotaria</taxon>
    </lineage>
</organism>
<dbReference type="SUPFAM" id="SSF54373">
    <property type="entry name" value="FAD-linked reductases, C-terminal domain"/>
    <property type="match status" value="1"/>
</dbReference>
<protein>
    <submittedName>
        <fullName evidence="10">Uncharacterized protein</fullName>
    </submittedName>
</protein>
<feature type="binding site" evidence="6">
    <location>
        <position position="229"/>
    </location>
    <ligand>
        <name>FAD</name>
        <dbReference type="ChEBI" id="CHEBI:57692"/>
    </ligand>
</feature>
<feature type="binding site" evidence="6">
    <location>
        <begin position="20"/>
        <end position="21"/>
    </location>
    <ligand>
        <name>FAD</name>
        <dbReference type="ChEBI" id="CHEBI:57692"/>
    </ligand>
</feature>
<sequence>MTEIKHDALTYDYIIIGGGTSGSVAARRIAEGNINFTVCLLEAGPSNDGIVCSQMPGAWTTMRKTPLDWNFNTTPQTGFNNRIAYIPQARFLGGCSGMNGTVLLRGVKADYDRIDNMGNPGWSWNEMLPFFKASETFHPSDWHQADMTCHGTNGPLNTTVYPIAPISKKVLESFIDSGFDYKPDMFVQGDYEGVGHATRTVYNGIRSSSADFIHSYNKTNLTVRTGIYVDRIILEKNNSLNKEEREYKAIGVEAHDEANGQLITIKARKEIILSAGILIIIIIELIGKYVYASYQVNDPSLTFNSLVYHPDGLTLLIKNWQETKTGLMANIPIGCYAYKRVDQTIQDPVWEAAKQKKQSNGLCDCDPAGQWSNQPHVELTTTEIFMSAPHIRNTDGQPYDPVNGEGVITLFVFLCGPQSRGTIRLSSNDPRSMPIIDHAWLDNDLDLTVLAEGCRLGHEVLTKGKGTKDIIIGPWPKTFSYPETTTGWKEHVRMFSDACYHSGGTCKMAPDSDPMGVVDCRLRVRNVTGLRIADMSIMPILNSGHTQAPAYAIGEKVAHMVLEDANDSSTTNI</sequence>
<dbReference type="SUPFAM" id="SSF51905">
    <property type="entry name" value="FAD/NAD(P)-binding domain"/>
    <property type="match status" value="1"/>
</dbReference>